<keyword evidence="3" id="KW-1185">Reference proteome</keyword>
<reference evidence="2 3" key="1">
    <citation type="submission" date="2020-08" db="EMBL/GenBank/DDBJ databases">
        <title>Genomic Encyclopedia of Type Strains, Phase IV (KMG-IV): sequencing the most valuable type-strain genomes for metagenomic binning, comparative biology and taxonomic classification.</title>
        <authorList>
            <person name="Goeker M."/>
        </authorList>
    </citation>
    <scope>NUCLEOTIDE SEQUENCE [LARGE SCALE GENOMIC DNA]</scope>
    <source>
        <strain evidence="2 3">DSM 19163</strain>
    </source>
</reference>
<comment type="caution">
    <text evidence="2">The sequence shown here is derived from an EMBL/GenBank/DDBJ whole genome shotgun (WGS) entry which is preliminary data.</text>
</comment>
<dbReference type="PANTHER" id="PTHR35531:SF1">
    <property type="entry name" value="INNER MEMBRANE PROTEIN YBCI-RELATED"/>
    <property type="match status" value="1"/>
</dbReference>
<evidence type="ECO:0000256" key="1">
    <source>
        <dbReference type="SAM" id="Phobius"/>
    </source>
</evidence>
<organism evidence="2 3">
    <name type="scientific">Nosocomiicoccus ampullae</name>
    <dbReference type="NCBI Taxonomy" id="489910"/>
    <lineage>
        <taxon>Bacteria</taxon>
        <taxon>Bacillati</taxon>
        <taxon>Bacillota</taxon>
        <taxon>Bacilli</taxon>
        <taxon>Bacillales</taxon>
        <taxon>Staphylococcaceae</taxon>
        <taxon>Nosocomiicoccus</taxon>
    </lineage>
</organism>
<dbReference type="RefSeq" id="WP_183674339.1">
    <property type="nucleotide sequence ID" value="NZ_CBCRYX010000005.1"/>
</dbReference>
<evidence type="ECO:0000313" key="2">
    <source>
        <dbReference type="EMBL" id="MBB5176231.1"/>
    </source>
</evidence>
<dbReference type="AlphaFoldDB" id="A0A9Q2HFT0"/>
<dbReference type="PANTHER" id="PTHR35531">
    <property type="entry name" value="INNER MEMBRANE PROTEIN YBCI-RELATED"/>
    <property type="match status" value="1"/>
</dbReference>
<keyword evidence="1" id="KW-0812">Transmembrane</keyword>
<dbReference type="InterPro" id="IPR007404">
    <property type="entry name" value="YdjM-like"/>
</dbReference>
<proteinExistence type="predicted"/>
<evidence type="ECO:0000313" key="3">
    <source>
        <dbReference type="Proteomes" id="UP000579136"/>
    </source>
</evidence>
<feature type="transmembrane region" description="Helical" evidence="1">
    <location>
        <begin position="23"/>
        <end position="44"/>
    </location>
</feature>
<feature type="transmembrane region" description="Helical" evidence="1">
    <location>
        <begin position="127"/>
        <end position="153"/>
    </location>
</feature>
<keyword evidence="1" id="KW-1133">Transmembrane helix</keyword>
<dbReference type="EMBL" id="JACHHF010000006">
    <property type="protein sequence ID" value="MBB5176231.1"/>
    <property type="molecule type" value="Genomic_DNA"/>
</dbReference>
<gene>
    <name evidence="2" type="ORF">HNQ45_001118</name>
</gene>
<dbReference type="Proteomes" id="UP000579136">
    <property type="component" value="Unassembled WGS sequence"/>
</dbReference>
<sequence>MTGKTHASCGCMIGMYFAKDYGVSLESVVILSAAVTGAVVPDICHTKSYIGRRLPIVSFIFSVIFGHRSFTHSLLFLLLNFMILDIIGVPTVFIVSYTVGILSHLILDMMTKTGVSLFYPLKKRMSLSIYFKTGGIVDYLLFFVFIGMSYYILM</sequence>
<name>A0A9Q2HFT0_9STAP</name>
<keyword evidence="1" id="KW-0472">Membrane</keyword>
<accession>A0A9Q2HFT0</accession>
<dbReference type="Pfam" id="PF04307">
    <property type="entry name" value="YdjM"/>
    <property type="match status" value="1"/>
</dbReference>
<protein>
    <submittedName>
        <fullName evidence="2">Inner membrane protein</fullName>
    </submittedName>
</protein>